<dbReference type="EMBL" id="CADIKH010000016">
    <property type="protein sequence ID" value="CAB3760166.1"/>
    <property type="molecule type" value="Genomic_DNA"/>
</dbReference>
<feature type="transmembrane region" description="Helical" evidence="5">
    <location>
        <begin position="55"/>
        <end position="77"/>
    </location>
</feature>
<protein>
    <recommendedName>
        <fullName evidence="6">GtrA/DPMS transmembrane domain-containing protein</fullName>
    </recommendedName>
</protein>
<dbReference type="GO" id="GO:0016020">
    <property type="term" value="C:membrane"/>
    <property type="evidence" value="ECO:0007669"/>
    <property type="project" value="UniProtKB-SubCell"/>
</dbReference>
<keyword evidence="8" id="KW-1185">Reference proteome</keyword>
<comment type="subcellular location">
    <subcellularLocation>
        <location evidence="1">Membrane</location>
        <topology evidence="1">Multi-pass membrane protein</topology>
    </subcellularLocation>
</comment>
<evidence type="ECO:0000256" key="3">
    <source>
        <dbReference type="ARBA" id="ARBA00022989"/>
    </source>
</evidence>
<keyword evidence="2 5" id="KW-0812">Transmembrane</keyword>
<keyword evidence="3 5" id="KW-1133">Transmembrane helix</keyword>
<evidence type="ECO:0000259" key="6">
    <source>
        <dbReference type="Pfam" id="PF04138"/>
    </source>
</evidence>
<evidence type="ECO:0000256" key="5">
    <source>
        <dbReference type="SAM" id="Phobius"/>
    </source>
</evidence>
<sequence length="139" mass="15371">MTAARALPNRLWSLVKAVVRGEVRFFNYLLVGGLNTLFGYGVFTLLIYLGCHYSVAIAGSTILGTLFNFKSTGALVFKSHDNSKIVRFLLVYGVVYCVNVLGVGMLIRLGLNAYYSGMIMILPLAILAYRLNSQFVFKT</sequence>
<gene>
    <name evidence="7" type="ORF">LMG29542_03773</name>
</gene>
<dbReference type="InterPro" id="IPR007267">
    <property type="entry name" value="GtrA_DPMS_TM"/>
</dbReference>
<feature type="transmembrane region" description="Helical" evidence="5">
    <location>
        <begin position="89"/>
        <end position="107"/>
    </location>
</feature>
<feature type="transmembrane region" description="Helical" evidence="5">
    <location>
        <begin position="113"/>
        <end position="131"/>
    </location>
</feature>
<dbReference type="Pfam" id="PF04138">
    <property type="entry name" value="GtrA_DPMS_TM"/>
    <property type="match status" value="1"/>
</dbReference>
<feature type="domain" description="GtrA/DPMS transmembrane" evidence="6">
    <location>
        <begin position="28"/>
        <end position="137"/>
    </location>
</feature>
<proteinExistence type="predicted"/>
<dbReference type="GO" id="GO:0000271">
    <property type="term" value="P:polysaccharide biosynthetic process"/>
    <property type="evidence" value="ECO:0007669"/>
    <property type="project" value="InterPro"/>
</dbReference>
<evidence type="ECO:0000256" key="2">
    <source>
        <dbReference type="ARBA" id="ARBA00022692"/>
    </source>
</evidence>
<organism evidence="7 8">
    <name type="scientific">Paraburkholderia humisilvae</name>
    <dbReference type="NCBI Taxonomy" id="627669"/>
    <lineage>
        <taxon>Bacteria</taxon>
        <taxon>Pseudomonadati</taxon>
        <taxon>Pseudomonadota</taxon>
        <taxon>Betaproteobacteria</taxon>
        <taxon>Burkholderiales</taxon>
        <taxon>Burkholderiaceae</taxon>
        <taxon>Paraburkholderia</taxon>
    </lineage>
</organism>
<dbReference type="AlphaFoldDB" id="A0A6J5E4F0"/>
<feature type="transmembrane region" description="Helical" evidence="5">
    <location>
        <begin position="25"/>
        <end position="49"/>
    </location>
</feature>
<evidence type="ECO:0000313" key="8">
    <source>
        <dbReference type="Proteomes" id="UP000494363"/>
    </source>
</evidence>
<name>A0A6J5E4F0_9BURK</name>
<evidence type="ECO:0000256" key="1">
    <source>
        <dbReference type="ARBA" id="ARBA00004141"/>
    </source>
</evidence>
<evidence type="ECO:0000313" key="7">
    <source>
        <dbReference type="EMBL" id="CAB3760166.1"/>
    </source>
</evidence>
<evidence type="ECO:0000256" key="4">
    <source>
        <dbReference type="ARBA" id="ARBA00023136"/>
    </source>
</evidence>
<reference evidence="7 8" key="1">
    <citation type="submission" date="2020-04" db="EMBL/GenBank/DDBJ databases">
        <authorList>
            <person name="De Canck E."/>
        </authorList>
    </citation>
    <scope>NUCLEOTIDE SEQUENCE [LARGE SCALE GENOMIC DNA]</scope>
    <source>
        <strain evidence="7 8">LMG 29542</strain>
    </source>
</reference>
<accession>A0A6J5E4F0</accession>
<keyword evidence="4 5" id="KW-0472">Membrane</keyword>
<dbReference type="RefSeq" id="WP_175227945.1">
    <property type="nucleotide sequence ID" value="NZ_CADIKH010000016.1"/>
</dbReference>
<dbReference type="Proteomes" id="UP000494363">
    <property type="component" value="Unassembled WGS sequence"/>
</dbReference>